<proteinExistence type="predicted"/>
<evidence type="ECO:0000313" key="3">
    <source>
        <dbReference type="EMBL" id="CAH2354727.1"/>
    </source>
</evidence>
<name>A0A9P0QSI9_9ASCO</name>
<dbReference type="EMBL" id="CAKXYY010000018">
    <property type="protein sequence ID" value="CAH2354727.1"/>
    <property type="molecule type" value="Genomic_DNA"/>
</dbReference>
<accession>A0A9P0QSI9</accession>
<dbReference type="GO" id="GO:0008270">
    <property type="term" value="F:zinc ion binding"/>
    <property type="evidence" value="ECO:0007669"/>
    <property type="project" value="InterPro"/>
</dbReference>
<evidence type="ECO:0000313" key="4">
    <source>
        <dbReference type="Proteomes" id="UP000837801"/>
    </source>
</evidence>
<dbReference type="Pfam" id="PF02805">
    <property type="entry name" value="Ada_Zn_binding"/>
    <property type="match status" value="1"/>
</dbReference>
<organism evidence="3 4">
    <name type="scientific">[Candida] railenensis</name>
    <dbReference type="NCBI Taxonomy" id="45579"/>
    <lineage>
        <taxon>Eukaryota</taxon>
        <taxon>Fungi</taxon>
        <taxon>Dikarya</taxon>
        <taxon>Ascomycota</taxon>
        <taxon>Saccharomycotina</taxon>
        <taxon>Pichiomycetes</taxon>
        <taxon>Debaryomycetaceae</taxon>
        <taxon>Kurtzmaniella</taxon>
    </lineage>
</organism>
<dbReference type="Gene3D" id="1.10.10.60">
    <property type="entry name" value="Homeodomain-like"/>
    <property type="match status" value="1"/>
</dbReference>
<dbReference type="InterPro" id="IPR004026">
    <property type="entry name" value="Ada_DNA_repair_Zn-bd"/>
</dbReference>
<dbReference type="GO" id="GO:0006281">
    <property type="term" value="P:DNA repair"/>
    <property type="evidence" value="ECO:0007669"/>
    <property type="project" value="InterPro"/>
</dbReference>
<dbReference type="Proteomes" id="UP000837801">
    <property type="component" value="Unassembled WGS sequence"/>
</dbReference>
<dbReference type="OrthoDB" id="2447880at2759"/>
<dbReference type="GO" id="GO:0008168">
    <property type="term" value="F:methyltransferase activity"/>
    <property type="evidence" value="ECO:0007669"/>
    <property type="project" value="InterPro"/>
</dbReference>
<evidence type="ECO:0000256" key="1">
    <source>
        <dbReference type="ARBA" id="ARBA00023159"/>
    </source>
</evidence>
<dbReference type="GO" id="GO:0006355">
    <property type="term" value="P:regulation of DNA-templated transcription"/>
    <property type="evidence" value="ECO:0007669"/>
    <property type="project" value="InterPro"/>
</dbReference>
<comment type="caution">
    <text evidence="3">The sequence shown here is derived from an EMBL/GenBank/DDBJ whole genome shotgun (WGS) entry which is preliminary data.</text>
</comment>
<reference evidence="3" key="1">
    <citation type="submission" date="2022-03" db="EMBL/GenBank/DDBJ databases">
        <authorList>
            <person name="Legras J.-L."/>
            <person name="Devillers H."/>
            <person name="Grondin C."/>
        </authorList>
    </citation>
    <scope>NUCLEOTIDE SEQUENCE</scope>
    <source>
        <strain evidence="3">CLIB 1423</strain>
    </source>
</reference>
<keyword evidence="4" id="KW-1185">Reference proteome</keyword>
<dbReference type="InterPro" id="IPR035451">
    <property type="entry name" value="Ada-like_dom_sf"/>
</dbReference>
<gene>
    <name evidence="3" type="ORF">CLIB1423_18S02344</name>
</gene>
<evidence type="ECO:0000259" key="2">
    <source>
        <dbReference type="Pfam" id="PF02805"/>
    </source>
</evidence>
<dbReference type="AlphaFoldDB" id="A0A9P0QSI9"/>
<dbReference type="Gene3D" id="3.40.10.10">
    <property type="entry name" value="DNA Methylphosphotriester Repair Domain"/>
    <property type="match status" value="1"/>
</dbReference>
<dbReference type="GO" id="GO:0003677">
    <property type="term" value="F:DNA binding"/>
    <property type="evidence" value="ECO:0007669"/>
    <property type="project" value="InterPro"/>
</dbReference>
<keyword evidence="1" id="KW-0010">Activator</keyword>
<protein>
    <recommendedName>
        <fullName evidence="2">Ada DNA repair metal-binding domain-containing protein</fullName>
    </recommendedName>
</protein>
<dbReference type="SUPFAM" id="SSF57884">
    <property type="entry name" value="Ada DNA repair protein, N-terminal domain (N-Ada 10)"/>
    <property type="match status" value="1"/>
</dbReference>
<feature type="domain" description="Ada DNA repair metal-binding" evidence="2">
    <location>
        <begin position="9"/>
        <end position="71"/>
    </location>
</feature>
<sequence length="182" mass="21564">MKYLTDEEKFQALKDRDPEAEGEFVYAVISTSIVCRPTCYSKLALSRNIKFYDNVNQALLHSYRPCKRCKPTVQSDWNNQRVFLAKACRLVYEAATCGARLDIDHIIKELNVSKWYFYRTFKTYLMTTPRKFYLKCLSEDLKDVKLPIIQTKRNVIKQRKMVDEMLSENDKFLQMVENEILC</sequence>